<dbReference type="PANTHER" id="PTHR10199:SF119">
    <property type="entry name" value="RE20510P"/>
    <property type="match status" value="1"/>
</dbReference>
<dbReference type="STRING" id="1801776.A2914_00415"/>
<comment type="caution">
    <text evidence="2">The sequence shown here is derived from an EMBL/GenBank/DDBJ whole genome shotgun (WGS) entry which is preliminary data.</text>
</comment>
<sequence length="782" mass="82421">MVLVPLSSLAISTVQTTPATGIAYNLATLNGIVHGINQSDNNIYRFKYSTTQTSIGGCSSMVGNTANAFLGALGVGGISTMQATVTLSPNTTYYFCAMASDDGGDTFLYGNVLSFSTPSGGSSGGTGGSGGGDVGEVVTVGVSNVTDTEATFDGSVSGVTGSAYGYFRYSTMATPPIFCNDIFGSNMRSIAAGTNITGQNSSGLVGNGSFSARATDLTESTTYYYCAVVSNQAENPKEIKIKYGEVKSVTTPPCSTCPHTKIITRPASVLGARSANLRGEYGSSKGVTTYFEYKPVDGIAQQSQDSGGTVNWIKTTEENHAPNTFGKITFLVNGLQSNTNYTFRAVGETTNPAQTFYGETLTFKTFTVDGFGDGEGWIYDGILPETILPYIPNLNDPYIPYNPSDPYGYCDPVTQDCDGGIDVTCNPVLEDCDGGTDVTCNPAIQNCDGGTDITCNPVTQDCDGGIDVTCNPVTQDCDGNINVICNPLTQNCGGGGTVGGGDLDGDGIINSNDNDMDGDGTGNTSDSDTDGDGIGNGFDSDDDNDGIFDGSDVTPLGNGSSNGDLDGDGISNNVDTDDDGDGIPDNSDATPFGLGSNINDLDGDGVNNSVDNDVDGDGISNNIDTDDDNDGVPDVNDPTPRGRSSSSSQTDEPSIGSVTNPPNDAIVRHHEGVETVFIRQILRNITLQQKYGHKTGDLQSFANYLAHFFGKNFGYVAKNRREVRVRYEDVAAYELREVGNSTIVYESFLSKTSGKFEITGIRKLNSLFKIIFKYEYYFLKRR</sequence>
<dbReference type="Proteomes" id="UP000176423">
    <property type="component" value="Unassembled WGS sequence"/>
</dbReference>
<feature type="compositionally biased region" description="Polar residues" evidence="1">
    <location>
        <begin position="642"/>
        <end position="662"/>
    </location>
</feature>
<name>A0A1F6X350_9BACT</name>
<dbReference type="EMBL" id="MFVA01000012">
    <property type="protein sequence ID" value="OGI88559.1"/>
    <property type="molecule type" value="Genomic_DNA"/>
</dbReference>
<accession>A0A1F6X350</accession>
<evidence type="ECO:0000313" key="2">
    <source>
        <dbReference type="EMBL" id="OGI88559.1"/>
    </source>
</evidence>
<feature type="compositionally biased region" description="Low complexity" evidence="1">
    <location>
        <begin position="604"/>
        <end position="623"/>
    </location>
</feature>
<evidence type="ECO:0000256" key="1">
    <source>
        <dbReference type="SAM" id="MobiDB-lite"/>
    </source>
</evidence>
<dbReference type="AlphaFoldDB" id="A0A1F6X350"/>
<evidence type="ECO:0000313" key="3">
    <source>
        <dbReference type="Proteomes" id="UP000176423"/>
    </source>
</evidence>
<dbReference type="GO" id="GO:0005509">
    <property type="term" value="F:calcium ion binding"/>
    <property type="evidence" value="ECO:0007669"/>
    <property type="project" value="InterPro"/>
</dbReference>
<feature type="region of interest" description="Disordered" evidence="1">
    <location>
        <begin position="503"/>
        <end position="665"/>
    </location>
</feature>
<reference evidence="2 3" key="1">
    <citation type="journal article" date="2016" name="Nat. Commun.">
        <title>Thousands of microbial genomes shed light on interconnected biogeochemical processes in an aquifer system.</title>
        <authorList>
            <person name="Anantharaman K."/>
            <person name="Brown C.T."/>
            <person name="Hug L.A."/>
            <person name="Sharon I."/>
            <person name="Castelle C.J."/>
            <person name="Probst A.J."/>
            <person name="Thomas B.C."/>
            <person name="Singh A."/>
            <person name="Wilkins M.J."/>
            <person name="Karaoz U."/>
            <person name="Brodie E.L."/>
            <person name="Williams K.H."/>
            <person name="Hubbard S.S."/>
            <person name="Banfield J.F."/>
        </authorList>
    </citation>
    <scope>NUCLEOTIDE SEQUENCE [LARGE SCALE GENOMIC DNA]</scope>
</reference>
<proteinExistence type="predicted"/>
<feature type="compositionally biased region" description="Low complexity" evidence="1">
    <location>
        <begin position="547"/>
        <end position="574"/>
    </location>
</feature>
<protein>
    <submittedName>
        <fullName evidence="2">Uncharacterized protein</fullName>
    </submittedName>
</protein>
<dbReference type="Gene3D" id="4.10.1080.10">
    <property type="entry name" value="TSP type-3 repeat"/>
    <property type="match status" value="1"/>
</dbReference>
<organism evidence="2 3">
    <name type="scientific">Candidatus Nomurabacteria bacterium RIFCSPLOWO2_01_FULL_41_21</name>
    <dbReference type="NCBI Taxonomy" id="1801776"/>
    <lineage>
        <taxon>Bacteria</taxon>
        <taxon>Candidatus Nomuraibacteriota</taxon>
    </lineage>
</organism>
<dbReference type="InterPro" id="IPR028974">
    <property type="entry name" value="TSP_type-3_rpt"/>
</dbReference>
<dbReference type="PANTHER" id="PTHR10199">
    <property type="entry name" value="THROMBOSPONDIN"/>
    <property type="match status" value="1"/>
</dbReference>
<gene>
    <name evidence="2" type="ORF">A2914_00415</name>
</gene>